<evidence type="ECO:0000256" key="5">
    <source>
        <dbReference type="SAM" id="Phobius"/>
    </source>
</evidence>
<evidence type="ECO:0000313" key="6">
    <source>
        <dbReference type="EMBL" id="GKV51858.1"/>
    </source>
</evidence>
<feature type="transmembrane region" description="Helical" evidence="5">
    <location>
        <begin position="6"/>
        <end position="27"/>
    </location>
</feature>
<evidence type="ECO:0000256" key="3">
    <source>
        <dbReference type="ARBA" id="ARBA00022989"/>
    </source>
</evidence>
<keyword evidence="2 5" id="KW-0812">Transmembrane</keyword>
<keyword evidence="3 5" id="KW-1133">Transmembrane helix</keyword>
<accession>A0AAV5MSQ1</accession>
<dbReference type="Pfam" id="PF04791">
    <property type="entry name" value="LMBR1"/>
    <property type="match status" value="1"/>
</dbReference>
<dbReference type="AlphaFoldDB" id="A0AAV5MSQ1"/>
<dbReference type="InterPro" id="IPR006876">
    <property type="entry name" value="LMBR1-like_membr_prot"/>
</dbReference>
<organism evidence="6 7">
    <name type="scientific">Rubroshorea leprosula</name>
    <dbReference type="NCBI Taxonomy" id="152421"/>
    <lineage>
        <taxon>Eukaryota</taxon>
        <taxon>Viridiplantae</taxon>
        <taxon>Streptophyta</taxon>
        <taxon>Embryophyta</taxon>
        <taxon>Tracheophyta</taxon>
        <taxon>Spermatophyta</taxon>
        <taxon>Magnoliopsida</taxon>
        <taxon>eudicotyledons</taxon>
        <taxon>Gunneridae</taxon>
        <taxon>Pentapetalae</taxon>
        <taxon>rosids</taxon>
        <taxon>malvids</taxon>
        <taxon>Malvales</taxon>
        <taxon>Dipterocarpaceae</taxon>
        <taxon>Rubroshorea</taxon>
    </lineage>
</organism>
<keyword evidence="7" id="KW-1185">Reference proteome</keyword>
<comment type="caution">
    <text evidence="6">The sequence shown here is derived from an EMBL/GenBank/DDBJ whole genome shotgun (WGS) entry which is preliminary data.</text>
</comment>
<name>A0AAV5MSQ1_9ROSI</name>
<dbReference type="PANTHER" id="PTHR31652">
    <property type="entry name" value="LIMR FAMILY PROTEIN DDB_G0283707-RELATED"/>
    <property type="match status" value="1"/>
</dbReference>
<sequence>MKDLWLAIYIVDVVLVFFIIPFTMFYYEGDQDKSVDKRIKSASLWVVTTAIVCALMLDILYG</sequence>
<feature type="transmembrane region" description="Helical" evidence="5">
    <location>
        <begin position="39"/>
        <end position="61"/>
    </location>
</feature>
<keyword evidence="4 5" id="KW-0472">Membrane</keyword>
<dbReference type="EMBL" id="BPVZ01000554">
    <property type="protein sequence ID" value="GKV51858.1"/>
    <property type="molecule type" value="Genomic_DNA"/>
</dbReference>
<comment type="subcellular location">
    <subcellularLocation>
        <location evidence="1">Membrane</location>
        <topology evidence="1">Multi-pass membrane protein</topology>
    </subcellularLocation>
</comment>
<dbReference type="PANTHER" id="PTHR31652:SF0">
    <property type="entry name" value="LIMR FAMILY PROTEIN DDB_G0283707-RELATED"/>
    <property type="match status" value="1"/>
</dbReference>
<evidence type="ECO:0000313" key="7">
    <source>
        <dbReference type="Proteomes" id="UP001054252"/>
    </source>
</evidence>
<evidence type="ECO:0000256" key="2">
    <source>
        <dbReference type="ARBA" id="ARBA00022692"/>
    </source>
</evidence>
<gene>
    <name evidence="6" type="ORF">SLEP1_g58481</name>
</gene>
<reference evidence="6 7" key="1">
    <citation type="journal article" date="2021" name="Commun. Biol.">
        <title>The genome of Shorea leprosula (Dipterocarpaceae) highlights the ecological relevance of drought in aseasonal tropical rainforests.</title>
        <authorList>
            <person name="Ng K.K.S."/>
            <person name="Kobayashi M.J."/>
            <person name="Fawcett J.A."/>
            <person name="Hatakeyama M."/>
            <person name="Paape T."/>
            <person name="Ng C.H."/>
            <person name="Ang C.C."/>
            <person name="Tnah L.H."/>
            <person name="Lee C.T."/>
            <person name="Nishiyama T."/>
            <person name="Sese J."/>
            <person name="O'Brien M.J."/>
            <person name="Copetti D."/>
            <person name="Mohd Noor M.I."/>
            <person name="Ong R.C."/>
            <person name="Putra M."/>
            <person name="Sireger I.Z."/>
            <person name="Indrioko S."/>
            <person name="Kosugi Y."/>
            <person name="Izuno A."/>
            <person name="Isagi Y."/>
            <person name="Lee S.L."/>
            <person name="Shimizu K.K."/>
        </authorList>
    </citation>
    <scope>NUCLEOTIDE SEQUENCE [LARGE SCALE GENOMIC DNA]</scope>
    <source>
        <strain evidence="6">214</strain>
    </source>
</reference>
<dbReference type="Proteomes" id="UP001054252">
    <property type="component" value="Unassembled WGS sequence"/>
</dbReference>
<protein>
    <submittedName>
        <fullName evidence="6">Uncharacterized protein</fullName>
    </submittedName>
</protein>
<evidence type="ECO:0000256" key="4">
    <source>
        <dbReference type="ARBA" id="ARBA00023136"/>
    </source>
</evidence>
<proteinExistence type="predicted"/>
<evidence type="ECO:0000256" key="1">
    <source>
        <dbReference type="ARBA" id="ARBA00004141"/>
    </source>
</evidence>
<dbReference type="GO" id="GO:0016020">
    <property type="term" value="C:membrane"/>
    <property type="evidence" value="ECO:0007669"/>
    <property type="project" value="UniProtKB-SubCell"/>
</dbReference>